<gene>
    <name evidence="1" type="ORF">EVOR1521_LOCUS18036</name>
</gene>
<dbReference type="EMBL" id="CAUJNA010002478">
    <property type="protein sequence ID" value="CAJ1393100.1"/>
    <property type="molecule type" value="Genomic_DNA"/>
</dbReference>
<accession>A0AA36IT99</accession>
<evidence type="ECO:0000313" key="2">
    <source>
        <dbReference type="Proteomes" id="UP001178507"/>
    </source>
</evidence>
<dbReference type="InterPro" id="IPR011990">
    <property type="entry name" value="TPR-like_helical_dom_sf"/>
</dbReference>
<dbReference type="AlphaFoldDB" id="A0AA36IT99"/>
<feature type="non-terminal residue" evidence="1">
    <location>
        <position position="1"/>
    </location>
</feature>
<sequence>MASVFRATKAIAEAAKRSSEEALQRLALLRRSNVELDSAAHHAALAPRGAWRGAQRLARRMAQDGISYNSITFTLLLGACRSGRRWQQASALLKNAEEMRTRLEVKAWNVALGICASAEHAFQRLRQMRGAMLRPDEVSYGAVVTSCS</sequence>
<organism evidence="1 2">
    <name type="scientific">Effrenium voratum</name>
    <dbReference type="NCBI Taxonomy" id="2562239"/>
    <lineage>
        <taxon>Eukaryota</taxon>
        <taxon>Sar</taxon>
        <taxon>Alveolata</taxon>
        <taxon>Dinophyceae</taxon>
        <taxon>Suessiales</taxon>
        <taxon>Symbiodiniaceae</taxon>
        <taxon>Effrenium</taxon>
    </lineage>
</organism>
<dbReference type="Proteomes" id="UP001178507">
    <property type="component" value="Unassembled WGS sequence"/>
</dbReference>
<keyword evidence="2" id="KW-1185">Reference proteome</keyword>
<reference evidence="1" key="1">
    <citation type="submission" date="2023-08" db="EMBL/GenBank/DDBJ databases">
        <authorList>
            <person name="Chen Y."/>
            <person name="Shah S."/>
            <person name="Dougan E. K."/>
            <person name="Thang M."/>
            <person name="Chan C."/>
        </authorList>
    </citation>
    <scope>NUCLEOTIDE SEQUENCE</scope>
</reference>
<name>A0AA36IT99_9DINO</name>
<dbReference type="Gene3D" id="1.25.40.10">
    <property type="entry name" value="Tetratricopeptide repeat domain"/>
    <property type="match status" value="1"/>
</dbReference>
<proteinExistence type="predicted"/>
<comment type="caution">
    <text evidence="1">The sequence shown here is derived from an EMBL/GenBank/DDBJ whole genome shotgun (WGS) entry which is preliminary data.</text>
</comment>
<evidence type="ECO:0000313" key="1">
    <source>
        <dbReference type="EMBL" id="CAJ1393100.1"/>
    </source>
</evidence>
<evidence type="ECO:0008006" key="3">
    <source>
        <dbReference type="Google" id="ProtNLM"/>
    </source>
</evidence>
<protein>
    <recommendedName>
        <fullName evidence="3">Pentatricopeptide repeat-containing protein</fullName>
    </recommendedName>
</protein>